<gene>
    <name evidence="1" type="ORF">NTEN_LOCUS20170</name>
</gene>
<dbReference type="EMBL" id="CADCXU010029598">
    <property type="protein sequence ID" value="CAB0015830.1"/>
    <property type="molecule type" value="Genomic_DNA"/>
</dbReference>
<dbReference type="AlphaFoldDB" id="A0A6H5HG63"/>
<dbReference type="Proteomes" id="UP000479000">
    <property type="component" value="Unassembled WGS sequence"/>
</dbReference>
<feature type="non-terminal residue" evidence="1">
    <location>
        <position position="130"/>
    </location>
</feature>
<proteinExistence type="predicted"/>
<accession>A0A6H5HG63</accession>
<evidence type="ECO:0000313" key="1">
    <source>
        <dbReference type="EMBL" id="CAB0015830.1"/>
    </source>
</evidence>
<keyword evidence="2" id="KW-1185">Reference proteome</keyword>
<evidence type="ECO:0000313" key="2">
    <source>
        <dbReference type="Proteomes" id="UP000479000"/>
    </source>
</evidence>
<organism evidence="1 2">
    <name type="scientific">Nesidiocoris tenuis</name>
    <dbReference type="NCBI Taxonomy" id="355587"/>
    <lineage>
        <taxon>Eukaryota</taxon>
        <taxon>Metazoa</taxon>
        <taxon>Ecdysozoa</taxon>
        <taxon>Arthropoda</taxon>
        <taxon>Hexapoda</taxon>
        <taxon>Insecta</taxon>
        <taxon>Pterygota</taxon>
        <taxon>Neoptera</taxon>
        <taxon>Paraneoptera</taxon>
        <taxon>Hemiptera</taxon>
        <taxon>Heteroptera</taxon>
        <taxon>Panheteroptera</taxon>
        <taxon>Cimicomorpha</taxon>
        <taxon>Miridae</taxon>
        <taxon>Dicyphina</taxon>
        <taxon>Nesidiocoris</taxon>
    </lineage>
</organism>
<name>A0A6H5HG63_9HEMI</name>
<reference evidence="1 2" key="1">
    <citation type="submission" date="2020-02" db="EMBL/GenBank/DDBJ databases">
        <authorList>
            <person name="Ferguson B K."/>
        </authorList>
    </citation>
    <scope>NUCLEOTIDE SEQUENCE [LARGE SCALE GENOMIC DNA]</scope>
</reference>
<sequence length="130" mass="15199">MLSKKLHNTKSATVRLQNKITVRPPGTLYGGGGHQSIFEERLLIWGHTNFDNHDYQALQKYRGQIGLHCRARHELAKWIRRCIASVRRVLLRWTIRTVMFECDFEASVSIMSLLLLRCFNFEWKSGTLPK</sequence>
<protein>
    <submittedName>
        <fullName evidence="1">Uncharacterized protein</fullName>
    </submittedName>
</protein>